<dbReference type="CDD" id="cd00305">
    <property type="entry name" value="Cu-Zn_Superoxide_Dismutase"/>
    <property type="match status" value="1"/>
</dbReference>
<evidence type="ECO:0000313" key="3">
    <source>
        <dbReference type="EMBL" id="GAU95120.1"/>
    </source>
</evidence>
<reference evidence="3 4" key="1">
    <citation type="journal article" date="2016" name="Nat. Commun.">
        <title>Extremotolerant tardigrade genome and improved radiotolerance of human cultured cells by tardigrade-unique protein.</title>
        <authorList>
            <person name="Hashimoto T."/>
            <person name="Horikawa D.D."/>
            <person name="Saito Y."/>
            <person name="Kuwahara H."/>
            <person name="Kozuka-Hata H."/>
            <person name="Shin-I T."/>
            <person name="Minakuchi Y."/>
            <person name="Ohishi K."/>
            <person name="Motoyama A."/>
            <person name="Aizu T."/>
            <person name="Enomoto A."/>
            <person name="Kondo K."/>
            <person name="Tanaka S."/>
            <person name="Hara Y."/>
            <person name="Koshikawa S."/>
            <person name="Sagara H."/>
            <person name="Miura T."/>
            <person name="Yokobori S."/>
            <person name="Miyagawa K."/>
            <person name="Suzuki Y."/>
            <person name="Kubo T."/>
            <person name="Oyama M."/>
            <person name="Kohara Y."/>
            <person name="Fujiyama A."/>
            <person name="Arakawa K."/>
            <person name="Katayama T."/>
            <person name="Toyoda A."/>
            <person name="Kunieda T."/>
        </authorList>
    </citation>
    <scope>NUCLEOTIDE SEQUENCE [LARGE SCALE GENOMIC DNA]</scope>
    <source>
        <strain evidence="3 4">YOKOZUNA-1</strain>
    </source>
</reference>
<protein>
    <submittedName>
        <fullName evidence="3">SOD_CuZN10</fullName>
    </submittedName>
</protein>
<dbReference type="SUPFAM" id="SSF49329">
    <property type="entry name" value="Cu,Zn superoxide dismutase-like"/>
    <property type="match status" value="1"/>
</dbReference>
<dbReference type="InterPro" id="IPR018152">
    <property type="entry name" value="SOD_Cu/Zn_BS"/>
</dbReference>
<dbReference type="PRINTS" id="PR00068">
    <property type="entry name" value="CUZNDISMTASE"/>
</dbReference>
<dbReference type="Proteomes" id="UP000186922">
    <property type="component" value="Unassembled WGS sequence"/>
</dbReference>
<dbReference type="PANTHER" id="PTHR10003">
    <property type="entry name" value="SUPEROXIDE DISMUTASE CU-ZN -RELATED"/>
    <property type="match status" value="1"/>
</dbReference>
<feature type="domain" description="Superoxide dismutase copper/zinc binding" evidence="2">
    <location>
        <begin position="58"/>
        <end position="193"/>
    </location>
</feature>
<dbReference type="GO" id="GO:0005507">
    <property type="term" value="F:copper ion binding"/>
    <property type="evidence" value="ECO:0007669"/>
    <property type="project" value="InterPro"/>
</dbReference>
<proteinExistence type="predicted"/>
<dbReference type="STRING" id="947166.A0A1D1V2N7"/>
<gene>
    <name evidence="3" type="primary">RvY_06795-1</name>
    <name evidence="3" type="synonym">RvY_06795.1</name>
    <name evidence="3" type="ORF">RvY_06795</name>
</gene>
<sequence>MYCSLAILLLSAASILAQGTYYTAPNGTSINSCGTSGPYMARALMAPRGAINSGEAVLGNITFMQAAAGQPTTITGQITGLTPNVMLGFHVHQLGDLSNGCDSALEHYNPRMKTHGDLTNPNRHNGDLGNVQSDANGVANINKQSDLLALIGPESVIGRTIIVHRLMDDLGLGGTAESLASGSANGRSACGIIGQLRPT</sequence>
<evidence type="ECO:0000256" key="1">
    <source>
        <dbReference type="SAM" id="SignalP"/>
    </source>
</evidence>
<organism evidence="3 4">
    <name type="scientific">Ramazzottius varieornatus</name>
    <name type="common">Water bear</name>
    <name type="synonym">Tardigrade</name>
    <dbReference type="NCBI Taxonomy" id="947166"/>
    <lineage>
        <taxon>Eukaryota</taxon>
        <taxon>Metazoa</taxon>
        <taxon>Ecdysozoa</taxon>
        <taxon>Tardigrada</taxon>
        <taxon>Eutardigrada</taxon>
        <taxon>Parachela</taxon>
        <taxon>Hypsibioidea</taxon>
        <taxon>Ramazzottiidae</taxon>
        <taxon>Ramazzottius</taxon>
    </lineage>
</organism>
<feature type="signal peptide" evidence="1">
    <location>
        <begin position="1"/>
        <end position="17"/>
    </location>
</feature>
<dbReference type="Pfam" id="PF00080">
    <property type="entry name" value="Sod_Cu"/>
    <property type="match status" value="1"/>
</dbReference>
<accession>A0A1D1V2N7</accession>
<dbReference type="InterPro" id="IPR024134">
    <property type="entry name" value="SOD_Cu/Zn_/chaperone"/>
</dbReference>
<dbReference type="InterPro" id="IPR036423">
    <property type="entry name" value="SOD-like_Cu/Zn_dom_sf"/>
</dbReference>
<dbReference type="OrthoDB" id="2015551at2759"/>
<name>A0A1D1V2N7_RAMVA</name>
<dbReference type="PROSITE" id="PS00087">
    <property type="entry name" value="SOD_CU_ZN_1"/>
    <property type="match status" value="1"/>
</dbReference>
<keyword evidence="1" id="KW-0732">Signal</keyword>
<dbReference type="InterPro" id="IPR001424">
    <property type="entry name" value="SOD_Cu_Zn_dom"/>
</dbReference>
<evidence type="ECO:0000313" key="4">
    <source>
        <dbReference type="Proteomes" id="UP000186922"/>
    </source>
</evidence>
<dbReference type="Gene3D" id="2.60.40.200">
    <property type="entry name" value="Superoxide dismutase, copper/zinc binding domain"/>
    <property type="match status" value="1"/>
</dbReference>
<dbReference type="EMBL" id="BDGG01000003">
    <property type="protein sequence ID" value="GAU95120.1"/>
    <property type="molecule type" value="Genomic_DNA"/>
</dbReference>
<evidence type="ECO:0000259" key="2">
    <source>
        <dbReference type="Pfam" id="PF00080"/>
    </source>
</evidence>
<keyword evidence="4" id="KW-1185">Reference proteome</keyword>
<dbReference type="SMR" id="A0A1D1V2N7"/>
<dbReference type="GO" id="GO:0006801">
    <property type="term" value="P:superoxide metabolic process"/>
    <property type="evidence" value="ECO:0007669"/>
    <property type="project" value="InterPro"/>
</dbReference>
<dbReference type="AlphaFoldDB" id="A0A1D1V2N7"/>
<feature type="chain" id="PRO_5008897972" evidence="1">
    <location>
        <begin position="18"/>
        <end position="199"/>
    </location>
</feature>
<comment type="caution">
    <text evidence="3">The sequence shown here is derived from an EMBL/GenBank/DDBJ whole genome shotgun (WGS) entry which is preliminary data.</text>
</comment>